<dbReference type="EMBL" id="JAHWDF010000001">
    <property type="protein sequence ID" value="MBW2960293.1"/>
    <property type="molecule type" value="Genomic_DNA"/>
</dbReference>
<organism evidence="4 5">
    <name type="scientific">Mesonia aestuariivivens</name>
    <dbReference type="NCBI Taxonomy" id="2796128"/>
    <lineage>
        <taxon>Bacteria</taxon>
        <taxon>Pseudomonadati</taxon>
        <taxon>Bacteroidota</taxon>
        <taxon>Flavobacteriia</taxon>
        <taxon>Flavobacteriales</taxon>
        <taxon>Flavobacteriaceae</taxon>
        <taxon>Mesonia</taxon>
    </lineage>
</organism>
<accession>A0ABS6VXH7</accession>
<feature type="domain" description="DUF5017" evidence="2">
    <location>
        <begin position="371"/>
        <end position="462"/>
    </location>
</feature>
<dbReference type="Pfam" id="PF16409">
    <property type="entry name" value="DUF5017"/>
    <property type="match status" value="1"/>
</dbReference>
<comment type="caution">
    <text evidence="4">The sequence shown here is derived from an EMBL/GenBank/DDBJ whole genome shotgun (WGS) entry which is preliminary data.</text>
</comment>
<evidence type="ECO:0000259" key="2">
    <source>
        <dbReference type="Pfam" id="PF16409"/>
    </source>
</evidence>
<proteinExistence type="predicted"/>
<sequence length="468" mass="50642">MKTIQKIKFLSFFLLGAIVTSCVQDDDFDTPEVVYEDANFNPSQDSVISIASVIEFYGGFEPKQINAGSDSDKNLYMEGYVVSSDETGNFYKTLIVQDKPENPTAGISISTDAGDLYTSYEPGRKVYLRVNGLYSGEYAGLPTVGVQNNDEVGRISTIEFENRMKRTGIKEEIIPTVIGINQTGSTPLNTLIKLEDVQFISSLEGESYANIDNTNTENRTIENCSGNEILLRNSGYSDFKNKLLPTGNGSIVAVLSAYNDDTQLFIRNTEDVIFEGERCGEEPGNGGGDNPAPGLVQLPFTEDFEGETAGVGVYLAIEGWTNVNVNGGERIFEVREFGDSKYAQTSAYSSDESPYEAWLVTSGVDLSSAANATLSFETKDGYYNGDALTAYISTDFDGDVSTANWTELSGVNYSAGNADGYGDNFVPSGDIDLSAYAGQTVYVGFKYLGASDGVTSTYQIDNISITAN</sequence>
<dbReference type="Pfam" id="PF18942">
    <property type="entry name" value="DUF5689"/>
    <property type="match status" value="1"/>
</dbReference>
<feature type="domain" description="DUF5689" evidence="3">
    <location>
        <begin position="47"/>
        <end position="272"/>
    </location>
</feature>
<evidence type="ECO:0000313" key="4">
    <source>
        <dbReference type="EMBL" id="MBW2960293.1"/>
    </source>
</evidence>
<dbReference type="PROSITE" id="PS51257">
    <property type="entry name" value="PROKAR_LIPOPROTEIN"/>
    <property type="match status" value="1"/>
</dbReference>
<evidence type="ECO:0000313" key="5">
    <source>
        <dbReference type="Proteomes" id="UP000719267"/>
    </source>
</evidence>
<feature type="signal peptide" evidence="1">
    <location>
        <begin position="1"/>
        <end position="25"/>
    </location>
</feature>
<name>A0ABS6VXH7_9FLAO</name>
<keyword evidence="1" id="KW-0732">Signal</keyword>
<reference evidence="4 5" key="1">
    <citation type="submission" date="2021-07" db="EMBL/GenBank/DDBJ databases">
        <title>Mesonia aestuariivivens sp. nov., isolated from a tidal flat.</title>
        <authorList>
            <person name="Kim Y.-O."/>
            <person name="Yoon J.-H."/>
        </authorList>
    </citation>
    <scope>NUCLEOTIDE SEQUENCE [LARGE SCALE GENOMIC DNA]</scope>
    <source>
        <strain evidence="4 5">JHPTF-M18</strain>
    </source>
</reference>
<gene>
    <name evidence="4" type="ORF">KW502_00585</name>
</gene>
<evidence type="ECO:0000259" key="3">
    <source>
        <dbReference type="Pfam" id="PF18942"/>
    </source>
</evidence>
<dbReference type="Proteomes" id="UP000719267">
    <property type="component" value="Unassembled WGS sequence"/>
</dbReference>
<feature type="chain" id="PRO_5046111601" evidence="1">
    <location>
        <begin position="26"/>
        <end position="468"/>
    </location>
</feature>
<dbReference type="NCBIfam" id="NF038128">
    <property type="entry name" value="choice_anch_J"/>
    <property type="match status" value="1"/>
</dbReference>
<dbReference type="RefSeq" id="WP_219038582.1">
    <property type="nucleotide sequence ID" value="NZ_JAHWDF010000001.1"/>
</dbReference>
<protein>
    <submittedName>
        <fullName evidence="4">Choice-of-anchor J domain-containing protein</fullName>
    </submittedName>
</protein>
<evidence type="ECO:0000256" key="1">
    <source>
        <dbReference type="SAM" id="SignalP"/>
    </source>
</evidence>
<keyword evidence="5" id="KW-1185">Reference proteome</keyword>
<dbReference type="InterPro" id="IPR032185">
    <property type="entry name" value="DUF5017"/>
</dbReference>
<dbReference type="InterPro" id="IPR043744">
    <property type="entry name" value="DUF5689"/>
</dbReference>